<feature type="transmembrane region" description="Helical" evidence="1">
    <location>
        <begin position="32"/>
        <end position="51"/>
    </location>
</feature>
<keyword evidence="1" id="KW-0472">Membrane</keyword>
<dbReference type="RefSeq" id="WP_111477193.1">
    <property type="nucleotide sequence ID" value="NZ_QHKM01000001.1"/>
</dbReference>
<dbReference type="Pfam" id="PF06580">
    <property type="entry name" value="His_kinase"/>
    <property type="match status" value="1"/>
</dbReference>
<dbReference type="InterPro" id="IPR050640">
    <property type="entry name" value="Bact_2-comp_sensor_kinase"/>
</dbReference>
<evidence type="ECO:0000313" key="3">
    <source>
        <dbReference type="EMBL" id="RAK70443.1"/>
    </source>
</evidence>
<feature type="transmembrane region" description="Helical" evidence="1">
    <location>
        <begin position="119"/>
        <end position="143"/>
    </location>
</feature>
<feature type="transmembrane region" description="Helical" evidence="1">
    <location>
        <begin position="90"/>
        <end position="113"/>
    </location>
</feature>
<organism evidence="3 4">
    <name type="scientific">Hymenobacter edaphi</name>
    <dbReference type="NCBI Taxonomy" id="2211146"/>
    <lineage>
        <taxon>Bacteria</taxon>
        <taxon>Pseudomonadati</taxon>
        <taxon>Bacteroidota</taxon>
        <taxon>Cytophagia</taxon>
        <taxon>Cytophagales</taxon>
        <taxon>Hymenobacteraceae</taxon>
        <taxon>Hymenobacter</taxon>
    </lineage>
</organism>
<dbReference type="GO" id="GO:0016020">
    <property type="term" value="C:membrane"/>
    <property type="evidence" value="ECO:0007669"/>
    <property type="project" value="InterPro"/>
</dbReference>
<feature type="transmembrane region" description="Helical" evidence="1">
    <location>
        <begin position="57"/>
        <end position="78"/>
    </location>
</feature>
<comment type="caution">
    <text evidence="3">The sequence shown here is derived from an EMBL/GenBank/DDBJ whole genome shotgun (WGS) entry which is preliminary data.</text>
</comment>
<protein>
    <recommendedName>
        <fullName evidence="2">Signal transduction histidine kinase internal region domain-containing protein</fullName>
    </recommendedName>
</protein>
<dbReference type="SUPFAM" id="SSF55874">
    <property type="entry name" value="ATPase domain of HSP90 chaperone/DNA topoisomerase II/histidine kinase"/>
    <property type="match status" value="1"/>
</dbReference>
<evidence type="ECO:0000313" key="4">
    <source>
        <dbReference type="Proteomes" id="UP000248553"/>
    </source>
</evidence>
<evidence type="ECO:0000259" key="2">
    <source>
        <dbReference type="Pfam" id="PF06580"/>
    </source>
</evidence>
<name>A0A328BTQ2_9BACT</name>
<dbReference type="PANTHER" id="PTHR34220:SF7">
    <property type="entry name" value="SENSOR HISTIDINE KINASE YPDA"/>
    <property type="match status" value="1"/>
</dbReference>
<dbReference type="GO" id="GO:0000155">
    <property type="term" value="F:phosphorelay sensor kinase activity"/>
    <property type="evidence" value="ECO:0007669"/>
    <property type="project" value="InterPro"/>
</dbReference>
<sequence length="357" mass="39782">MSALSFPASFHDLFAPGPDAPPSAPRPIARDLLLGLALWFMALLFLVAIGAPHEPQLYGGTLLAVAVLFHAVASRWLIPAALAWPRPFGSYWLKAFLVLVASVVPVGLVVLILTGDPEVMVGFSVFQVFFHLLLTAPLSWLIYRRRLRRHQAVAGLQQELGHSTASLDLLRSQINPHFLFNALNTLYGTALQENGERTAHGIQLLGDMMRFMLHENHQPFIPLAREVEYLGNYIELQTLRTATSPAIRITTSLSEAPPAAQIAPMLLIPFVENAFKHGISLQHPSWIKVTLHVEHGTLYFDVYNSVHARPAPGPADEPGGIGLRNVRQRLLLLYPERHELIIRRSLDEYFVHLTLQL</sequence>
<proteinExistence type="predicted"/>
<keyword evidence="1" id="KW-0812">Transmembrane</keyword>
<accession>A0A328BTQ2</accession>
<keyword evidence="1" id="KW-1133">Transmembrane helix</keyword>
<feature type="domain" description="Signal transduction histidine kinase internal region" evidence="2">
    <location>
        <begin position="165"/>
        <end position="241"/>
    </location>
</feature>
<evidence type="ECO:0000256" key="1">
    <source>
        <dbReference type="SAM" id="Phobius"/>
    </source>
</evidence>
<dbReference type="EMBL" id="QHKM01000001">
    <property type="protein sequence ID" value="RAK70443.1"/>
    <property type="molecule type" value="Genomic_DNA"/>
</dbReference>
<dbReference type="PANTHER" id="PTHR34220">
    <property type="entry name" value="SENSOR HISTIDINE KINASE YPDA"/>
    <property type="match status" value="1"/>
</dbReference>
<gene>
    <name evidence="3" type="ORF">DLM85_06305</name>
</gene>
<dbReference type="Proteomes" id="UP000248553">
    <property type="component" value="Unassembled WGS sequence"/>
</dbReference>
<dbReference type="AlphaFoldDB" id="A0A328BTQ2"/>
<reference evidence="4" key="1">
    <citation type="submission" date="2018-05" db="EMBL/GenBank/DDBJ databases">
        <authorList>
            <person name="Nie L."/>
        </authorList>
    </citation>
    <scope>NUCLEOTIDE SEQUENCE [LARGE SCALE GENOMIC DNA]</scope>
    <source>
        <strain evidence="4">NL</strain>
    </source>
</reference>
<dbReference type="OrthoDB" id="9792992at2"/>
<keyword evidence="4" id="KW-1185">Reference proteome</keyword>
<dbReference type="InterPro" id="IPR010559">
    <property type="entry name" value="Sig_transdc_His_kin_internal"/>
</dbReference>
<dbReference type="InterPro" id="IPR036890">
    <property type="entry name" value="HATPase_C_sf"/>
</dbReference>
<dbReference type="Gene3D" id="3.30.565.10">
    <property type="entry name" value="Histidine kinase-like ATPase, C-terminal domain"/>
    <property type="match status" value="1"/>
</dbReference>